<feature type="chain" id="PRO_5038692356" evidence="1">
    <location>
        <begin position="23"/>
        <end position="321"/>
    </location>
</feature>
<dbReference type="Proteomes" id="UP000886748">
    <property type="component" value="Unassembled WGS sequence"/>
</dbReference>
<dbReference type="InterPro" id="IPR032710">
    <property type="entry name" value="NTF2-like_dom_sf"/>
</dbReference>
<dbReference type="Gene3D" id="3.10.450.50">
    <property type="match status" value="1"/>
</dbReference>
<evidence type="ECO:0000313" key="3">
    <source>
        <dbReference type="Proteomes" id="UP000886748"/>
    </source>
</evidence>
<evidence type="ECO:0000313" key="2">
    <source>
        <dbReference type="EMBL" id="HIU92911.1"/>
    </source>
</evidence>
<keyword evidence="1" id="KW-0732">Signal</keyword>
<reference evidence="2" key="2">
    <citation type="journal article" date="2021" name="PeerJ">
        <title>Extensive microbial diversity within the chicken gut microbiome revealed by metagenomics and culture.</title>
        <authorList>
            <person name="Gilroy R."/>
            <person name="Ravi A."/>
            <person name="Getino M."/>
            <person name="Pursley I."/>
            <person name="Horton D.L."/>
            <person name="Alikhan N.F."/>
            <person name="Baker D."/>
            <person name="Gharbi K."/>
            <person name="Hall N."/>
            <person name="Watson M."/>
            <person name="Adriaenssens E.M."/>
            <person name="Foster-Nyarko E."/>
            <person name="Jarju S."/>
            <person name="Secka A."/>
            <person name="Antonio M."/>
            <person name="Oren A."/>
            <person name="Chaudhuri R.R."/>
            <person name="La Ragione R."/>
            <person name="Hildebrand F."/>
            <person name="Pallen M.J."/>
        </authorList>
    </citation>
    <scope>NUCLEOTIDE SEQUENCE</scope>
    <source>
        <strain evidence="2">CHK154-7741</strain>
    </source>
</reference>
<accession>A0A9D1N1G1</accession>
<protein>
    <submittedName>
        <fullName evidence="2">Nuclear transport factor 2 family protein</fullName>
    </submittedName>
</protein>
<evidence type="ECO:0000256" key="1">
    <source>
        <dbReference type="SAM" id="SignalP"/>
    </source>
</evidence>
<dbReference type="SUPFAM" id="SSF54427">
    <property type="entry name" value="NTF2-like"/>
    <property type="match status" value="1"/>
</dbReference>
<dbReference type="EMBL" id="DVOD01000052">
    <property type="protein sequence ID" value="HIU92911.1"/>
    <property type="molecule type" value="Genomic_DNA"/>
</dbReference>
<organism evidence="2 3">
    <name type="scientific">Candidatus Limenecus avicola</name>
    <dbReference type="NCBI Taxonomy" id="2840847"/>
    <lineage>
        <taxon>Bacteria</taxon>
        <taxon>Bacillati</taxon>
        <taxon>Bacillota</taxon>
        <taxon>Clostridia</taxon>
        <taxon>Eubacteriales</taxon>
        <taxon>Clostridiaceae</taxon>
        <taxon>Clostridiaceae incertae sedis</taxon>
        <taxon>Candidatus Limenecus</taxon>
    </lineage>
</organism>
<feature type="signal peptide" evidence="1">
    <location>
        <begin position="1"/>
        <end position="22"/>
    </location>
</feature>
<dbReference type="AlphaFoldDB" id="A0A9D1N1G1"/>
<proteinExistence type="predicted"/>
<reference evidence="2" key="1">
    <citation type="submission" date="2020-10" db="EMBL/GenBank/DDBJ databases">
        <authorList>
            <person name="Gilroy R."/>
        </authorList>
    </citation>
    <scope>NUCLEOTIDE SEQUENCE</scope>
    <source>
        <strain evidence="2">CHK154-7741</strain>
    </source>
</reference>
<gene>
    <name evidence="2" type="ORF">IAD26_07250</name>
</gene>
<comment type="caution">
    <text evidence="2">The sequence shown here is derived from an EMBL/GenBank/DDBJ whole genome shotgun (WGS) entry which is preliminary data.</text>
</comment>
<sequence length="321" mass="36170">MRKIVIISAILMALMIQMQSFAKEKACEKQTVKENFAVELAGIGFHKKNDIDPTIQIKNIFSDYQKYTNNKNLEGFLSLHDATYRSSDGYDKERLKELAQESWKEFPDVRYTIKVLSIDVDVDNATVITKERLSGTTQTAVEFVKGSGYIDSESTAIYYLKRFSNEWRITSDFVVNEKIAMRYGIAKYIPMKLDAPSIVSPKEEYTAVLKLNVPRSYVALISINNEPITFPFEKSTEVFRSLKPCGIQERILTSNDGSKNENAVASVGIAKPNIKDDNINVNILGIAFLSSRVNVVKHKMDNVAPLTQKNVNAAIKDSESK</sequence>
<name>A0A9D1N1G1_9CLOT</name>